<reference evidence="5 6" key="1">
    <citation type="submission" date="2016-10" db="EMBL/GenBank/DDBJ databases">
        <authorList>
            <person name="de Groot N.N."/>
        </authorList>
    </citation>
    <scope>NUCLEOTIDE SEQUENCE [LARGE SCALE GENOMIC DNA]</scope>
    <source>
        <strain evidence="5 6">CGMCC 1.5012</strain>
    </source>
</reference>
<feature type="domain" description="HTH marR-type" evidence="4">
    <location>
        <begin position="1"/>
        <end position="119"/>
    </location>
</feature>
<dbReference type="PANTHER" id="PTHR42756:SF1">
    <property type="entry name" value="TRANSCRIPTIONAL REPRESSOR OF EMRAB OPERON"/>
    <property type="match status" value="1"/>
</dbReference>
<evidence type="ECO:0000313" key="6">
    <source>
        <dbReference type="Proteomes" id="UP000199182"/>
    </source>
</evidence>
<keyword evidence="1" id="KW-0805">Transcription regulation</keyword>
<gene>
    <name evidence="5" type="ORF">SAMN05192585_10814</name>
</gene>
<name>A0A1G9XAD5_9FIRM</name>
<dbReference type="PROSITE" id="PS01117">
    <property type="entry name" value="HTH_MARR_1"/>
    <property type="match status" value="1"/>
</dbReference>
<dbReference type="Proteomes" id="UP000199182">
    <property type="component" value="Unassembled WGS sequence"/>
</dbReference>
<evidence type="ECO:0000313" key="5">
    <source>
        <dbReference type="EMBL" id="SDM93742.1"/>
    </source>
</evidence>
<dbReference type="SUPFAM" id="SSF46785">
    <property type="entry name" value="Winged helix' DNA-binding domain"/>
    <property type="match status" value="1"/>
</dbReference>
<protein>
    <submittedName>
        <fullName evidence="5">Transcriptional regulator, MarR family</fullName>
    </submittedName>
</protein>
<dbReference type="PANTHER" id="PTHR42756">
    <property type="entry name" value="TRANSCRIPTIONAL REGULATOR, MARR"/>
    <property type="match status" value="1"/>
</dbReference>
<dbReference type="EMBL" id="FNID01000008">
    <property type="protein sequence ID" value="SDM93742.1"/>
    <property type="molecule type" value="Genomic_DNA"/>
</dbReference>
<dbReference type="GO" id="GO:0003700">
    <property type="term" value="F:DNA-binding transcription factor activity"/>
    <property type="evidence" value="ECO:0007669"/>
    <property type="project" value="InterPro"/>
</dbReference>
<dbReference type="InterPro" id="IPR000835">
    <property type="entry name" value="HTH_MarR-typ"/>
</dbReference>
<dbReference type="InterPro" id="IPR023187">
    <property type="entry name" value="Tscrpt_reg_MarR-type_CS"/>
</dbReference>
<organism evidence="5 6">
    <name type="scientific">Acetanaerobacterium elongatum</name>
    <dbReference type="NCBI Taxonomy" id="258515"/>
    <lineage>
        <taxon>Bacteria</taxon>
        <taxon>Bacillati</taxon>
        <taxon>Bacillota</taxon>
        <taxon>Clostridia</taxon>
        <taxon>Eubacteriales</taxon>
        <taxon>Oscillospiraceae</taxon>
        <taxon>Acetanaerobacterium</taxon>
    </lineage>
</organism>
<sequence>MFDKLLREYEITDLNSAQGRILFVLWQSGSQPISELARKTALSKTTLTSMLERLEQAGHILRQVNEADKRETIVSLTEKSVALQGRYDAVSAEMLRLYYDGLPEQEIDRFEHILRHILKNLTEYEQKNKDGN</sequence>
<evidence type="ECO:0000256" key="1">
    <source>
        <dbReference type="ARBA" id="ARBA00023015"/>
    </source>
</evidence>
<dbReference type="STRING" id="258515.SAMN05192585_10814"/>
<evidence type="ECO:0000256" key="3">
    <source>
        <dbReference type="ARBA" id="ARBA00023163"/>
    </source>
</evidence>
<accession>A0A1G9XAD5</accession>
<evidence type="ECO:0000256" key="2">
    <source>
        <dbReference type="ARBA" id="ARBA00023125"/>
    </source>
</evidence>
<dbReference type="PRINTS" id="PR00598">
    <property type="entry name" value="HTHMARR"/>
</dbReference>
<dbReference type="SMART" id="SM00347">
    <property type="entry name" value="HTH_MARR"/>
    <property type="match status" value="1"/>
</dbReference>
<dbReference type="AlphaFoldDB" id="A0A1G9XAD5"/>
<keyword evidence="2" id="KW-0238">DNA-binding</keyword>
<dbReference type="Gene3D" id="1.10.10.10">
    <property type="entry name" value="Winged helix-like DNA-binding domain superfamily/Winged helix DNA-binding domain"/>
    <property type="match status" value="1"/>
</dbReference>
<dbReference type="PROSITE" id="PS50995">
    <property type="entry name" value="HTH_MARR_2"/>
    <property type="match status" value="1"/>
</dbReference>
<evidence type="ECO:0000259" key="4">
    <source>
        <dbReference type="PROSITE" id="PS50995"/>
    </source>
</evidence>
<proteinExistence type="predicted"/>
<dbReference type="InterPro" id="IPR036390">
    <property type="entry name" value="WH_DNA-bd_sf"/>
</dbReference>
<keyword evidence="6" id="KW-1185">Reference proteome</keyword>
<dbReference type="GO" id="GO:0003677">
    <property type="term" value="F:DNA binding"/>
    <property type="evidence" value="ECO:0007669"/>
    <property type="project" value="UniProtKB-KW"/>
</dbReference>
<dbReference type="Pfam" id="PF01047">
    <property type="entry name" value="MarR"/>
    <property type="match status" value="1"/>
</dbReference>
<dbReference type="InterPro" id="IPR036388">
    <property type="entry name" value="WH-like_DNA-bd_sf"/>
</dbReference>
<keyword evidence="3" id="KW-0804">Transcription</keyword>